<proteinExistence type="predicted"/>
<dbReference type="RefSeq" id="XP_043050707.1">
    <property type="nucleotide sequence ID" value="XM_043194383.1"/>
</dbReference>
<dbReference type="InterPro" id="IPR006083">
    <property type="entry name" value="PRK/URK"/>
</dbReference>
<dbReference type="InterPro" id="IPR027417">
    <property type="entry name" value="P-loop_NTPase"/>
</dbReference>
<comment type="caution">
    <text evidence="2">The sequence shown here is derived from an EMBL/GenBank/DDBJ whole genome shotgun (WGS) entry which is preliminary data.</text>
</comment>
<feature type="domain" description="Phosphoribulokinase/uridine kinase" evidence="1">
    <location>
        <begin position="82"/>
        <end position="167"/>
    </location>
</feature>
<accession>A0A9P7VCF5</accession>
<evidence type="ECO:0000313" key="3">
    <source>
        <dbReference type="Proteomes" id="UP000790833"/>
    </source>
</evidence>
<name>A0A9P7VCF5_9ASCO</name>
<reference evidence="2" key="1">
    <citation type="submission" date="2021-03" db="EMBL/GenBank/DDBJ databases">
        <authorList>
            <person name="Palmer J.M."/>
        </authorList>
    </citation>
    <scope>NUCLEOTIDE SEQUENCE</scope>
    <source>
        <strain evidence="2">ARV_011</strain>
    </source>
</reference>
<sequence length="219" mass="25224">MTNKCVVVLLGGGHAAGKKSTASLLKEELQKLQKSNKLNIVKLDLEDYKVVDSSSCSTKPSRFDFDGVRNYIQANSESEDFQTVFIVYGLYALYNKELRNISHMRVFIDSDLDTRLIRWIRRDVLQNKVSTLEDILYEYMEKSREEMSEFIFPTKEYADVVMPRGPEPHAVSLLVDGILPYLSTIDLNSHTHTSIPLRPMEHFNKEKFDGQKGSFYEIN</sequence>
<organism evidence="2 3">
    <name type="scientific">Scheffersomyces spartinae</name>
    <dbReference type="NCBI Taxonomy" id="45513"/>
    <lineage>
        <taxon>Eukaryota</taxon>
        <taxon>Fungi</taxon>
        <taxon>Dikarya</taxon>
        <taxon>Ascomycota</taxon>
        <taxon>Saccharomycotina</taxon>
        <taxon>Pichiomycetes</taxon>
        <taxon>Debaryomycetaceae</taxon>
        <taxon>Scheffersomyces</taxon>
    </lineage>
</organism>
<protein>
    <recommendedName>
        <fullName evidence="1">Phosphoribulokinase/uridine kinase domain-containing protein</fullName>
    </recommendedName>
</protein>
<dbReference type="GO" id="GO:0016301">
    <property type="term" value="F:kinase activity"/>
    <property type="evidence" value="ECO:0007669"/>
    <property type="project" value="InterPro"/>
</dbReference>
<evidence type="ECO:0000259" key="1">
    <source>
        <dbReference type="Pfam" id="PF00485"/>
    </source>
</evidence>
<gene>
    <name evidence="2" type="ORF">KQ657_003684</name>
</gene>
<dbReference type="PANTHER" id="PTHR10285">
    <property type="entry name" value="URIDINE KINASE"/>
    <property type="match status" value="1"/>
</dbReference>
<dbReference type="GeneID" id="66117058"/>
<dbReference type="Proteomes" id="UP000790833">
    <property type="component" value="Unassembled WGS sequence"/>
</dbReference>
<evidence type="ECO:0000313" key="2">
    <source>
        <dbReference type="EMBL" id="KAG7195160.1"/>
    </source>
</evidence>
<dbReference type="EMBL" id="JAHMUF010000004">
    <property type="protein sequence ID" value="KAG7195160.1"/>
    <property type="molecule type" value="Genomic_DNA"/>
</dbReference>
<keyword evidence="3" id="KW-1185">Reference proteome</keyword>
<dbReference type="AlphaFoldDB" id="A0A9P7VCF5"/>
<dbReference type="GO" id="GO:0005524">
    <property type="term" value="F:ATP binding"/>
    <property type="evidence" value="ECO:0007669"/>
    <property type="project" value="InterPro"/>
</dbReference>
<dbReference type="Pfam" id="PF00485">
    <property type="entry name" value="PRK"/>
    <property type="match status" value="1"/>
</dbReference>
<dbReference type="SUPFAM" id="SSF52540">
    <property type="entry name" value="P-loop containing nucleoside triphosphate hydrolases"/>
    <property type="match status" value="1"/>
</dbReference>
<dbReference type="Gene3D" id="3.40.50.300">
    <property type="entry name" value="P-loop containing nucleotide triphosphate hydrolases"/>
    <property type="match status" value="1"/>
</dbReference>
<dbReference type="OrthoDB" id="738517at2759"/>